<dbReference type="EMBL" id="JBBWUH010000006">
    <property type="protein sequence ID" value="KAK8163997.1"/>
    <property type="molecule type" value="Genomic_DNA"/>
</dbReference>
<comment type="caution">
    <text evidence="2">The sequence shown here is derived from an EMBL/GenBank/DDBJ whole genome shotgun (WGS) entry which is preliminary data.</text>
</comment>
<feature type="region of interest" description="Disordered" evidence="1">
    <location>
        <begin position="1"/>
        <end position="257"/>
    </location>
</feature>
<evidence type="ECO:0000313" key="3">
    <source>
        <dbReference type="Proteomes" id="UP001456524"/>
    </source>
</evidence>
<feature type="region of interest" description="Disordered" evidence="1">
    <location>
        <begin position="479"/>
        <end position="511"/>
    </location>
</feature>
<accession>A0ABR1XQT3</accession>
<sequence length="959" mass="103959">MAPRNVPNKIAYADWIAKSTSAQSPTSSDPATPTPPTPTNPRRRGARAGRNQRYQPFDYTAVETPPPEVPSQSTEPQPSHESSANEGVPLHDEQKIVAESDDQNQHLASNSSEVTPERQGSNQPTLTSPSQTTAVDSDLTASQEQPAQTPAVDHDLTPSQEQPPQTTAVDYDQTGSQEQPPQTAFESPNQADPLHQQSPVTPVKSTYSQAAQKNLPLRQVDPVTYSHSQAAQQTPRRRPSAIHTPSQAAQQRHHRRTSADFIPGQAAHQAHHRRTSADFIPSQTAHQAHHRRTSADHNHGQAAHQNHPRRTFADYTRGQAARAAHQGRYRRTSADFIPGQAAHQAHHRRTSADFIPGQAAYQNHHRRTSANYDYEQGFQQTPYQPANPSSSQTFTPGQQQHTIPQANLHEDPHPQVPHIHPAILPDLPQPSEFPTPEAHTYSELYGGYFSQQDLRYIHHVFDTLSQQAFFALHNMPFNEPPSSSVPSSAMPSSAAPSSFNDTASSTSNESMDKYAWARGMVARERARERAEQEEKRMQAEAAQFMQSSSTPHAYGSQLHSRQTSGTSYHSGPQQARPAFGPHPSFTTQHGTPHGTPTTAAAMPSMASTSSNTTPTATPTKPKMIHLAPDVPASNDSWPVFRLALAARLELLQKEAKEYEDRVRRNAALEKQQQQQQAAGARDGHARKSSWLKEKGGAMHRVEDQTFGGLPFGTTGEQQQQQQQRKSSADDSIAASMAQLTLANIAAGKVDISKRQLMAFSDEELFGSFGFKAPGPEQVQDLFNRYQALLLAPAAAAAPAAAPVLPGPGLGFGVATPAAVVPAAGAVDQHFLADTYSAHGGPRLPAEHVSRALRAGGPFVPAPGAAGPAPRPVVKSSAEAKPAVSAVAPARKKETFVPGVSGACFGTFDRSVWNGSQLPQELRRGGEEKKGEEGKEGKEKEKKEKKEEVGFLPGLGFDQV</sequence>
<organism evidence="2 3">
    <name type="scientific">Phyllosticta citrichinensis</name>
    <dbReference type="NCBI Taxonomy" id="1130410"/>
    <lineage>
        <taxon>Eukaryota</taxon>
        <taxon>Fungi</taxon>
        <taxon>Dikarya</taxon>
        <taxon>Ascomycota</taxon>
        <taxon>Pezizomycotina</taxon>
        <taxon>Dothideomycetes</taxon>
        <taxon>Dothideomycetes incertae sedis</taxon>
        <taxon>Botryosphaeriales</taxon>
        <taxon>Phyllostictaceae</taxon>
        <taxon>Phyllosticta</taxon>
    </lineage>
</organism>
<evidence type="ECO:0000313" key="2">
    <source>
        <dbReference type="EMBL" id="KAK8163997.1"/>
    </source>
</evidence>
<evidence type="ECO:0000256" key="1">
    <source>
        <dbReference type="SAM" id="MobiDB-lite"/>
    </source>
</evidence>
<keyword evidence="3" id="KW-1185">Reference proteome</keyword>
<feature type="compositionally biased region" description="Basic and acidic residues" evidence="1">
    <location>
        <begin position="89"/>
        <end position="98"/>
    </location>
</feature>
<feature type="compositionally biased region" description="Low complexity" evidence="1">
    <location>
        <begin position="586"/>
        <end position="618"/>
    </location>
</feature>
<feature type="compositionally biased region" description="Basic and acidic residues" evidence="1">
    <location>
        <begin position="920"/>
        <end position="948"/>
    </location>
</feature>
<feature type="compositionally biased region" description="Polar residues" evidence="1">
    <location>
        <begin position="499"/>
        <end position="509"/>
    </location>
</feature>
<feature type="region of interest" description="Disordered" evidence="1">
    <location>
        <begin position="667"/>
        <end position="687"/>
    </location>
</feature>
<feature type="compositionally biased region" description="Polar residues" evidence="1">
    <location>
        <begin position="70"/>
        <end position="85"/>
    </location>
</feature>
<feature type="compositionally biased region" description="Polar residues" evidence="1">
    <location>
        <begin position="157"/>
        <end position="212"/>
    </location>
</feature>
<feature type="region of interest" description="Disordered" evidence="1">
    <location>
        <begin position="525"/>
        <end position="618"/>
    </location>
</feature>
<feature type="region of interest" description="Disordered" evidence="1">
    <location>
        <begin position="914"/>
        <end position="959"/>
    </location>
</feature>
<feature type="compositionally biased region" description="Low complexity" evidence="1">
    <location>
        <begin position="480"/>
        <end position="498"/>
    </location>
</feature>
<feature type="compositionally biased region" description="Polar residues" evidence="1">
    <location>
        <begin position="105"/>
        <end position="148"/>
    </location>
</feature>
<dbReference type="Proteomes" id="UP001456524">
    <property type="component" value="Unassembled WGS sequence"/>
</dbReference>
<feature type="compositionally biased region" description="Low complexity" evidence="1">
    <location>
        <begin position="717"/>
        <end position="730"/>
    </location>
</feature>
<feature type="region of interest" description="Disordered" evidence="1">
    <location>
        <begin position="282"/>
        <end position="311"/>
    </location>
</feature>
<name>A0ABR1XQT3_9PEZI</name>
<feature type="compositionally biased region" description="Polar residues" evidence="1">
    <location>
        <begin position="544"/>
        <end position="573"/>
    </location>
</feature>
<feature type="compositionally biased region" description="Polar residues" evidence="1">
    <location>
        <begin position="225"/>
        <end position="234"/>
    </location>
</feature>
<protein>
    <submittedName>
        <fullName evidence="2">Uncharacterized protein</fullName>
    </submittedName>
</protein>
<gene>
    <name evidence="2" type="ORF">IWX90DRAFT_415807</name>
</gene>
<feature type="compositionally biased region" description="Low complexity" evidence="1">
    <location>
        <begin position="19"/>
        <end position="31"/>
    </location>
</feature>
<reference evidence="2 3" key="1">
    <citation type="journal article" date="2022" name="G3 (Bethesda)">
        <title>Enemy or ally: a genomic approach to elucidate the lifestyle of Phyllosticta citrichinaensis.</title>
        <authorList>
            <person name="Buijs V.A."/>
            <person name="Groenewald J.Z."/>
            <person name="Haridas S."/>
            <person name="LaButti K.M."/>
            <person name="Lipzen A."/>
            <person name="Martin F.M."/>
            <person name="Barry K."/>
            <person name="Grigoriev I.V."/>
            <person name="Crous P.W."/>
            <person name="Seidl M.F."/>
        </authorList>
    </citation>
    <scope>NUCLEOTIDE SEQUENCE [LARGE SCALE GENOMIC DNA]</scope>
    <source>
        <strain evidence="2 3">CBS 129764</strain>
    </source>
</reference>
<feature type="region of interest" description="Disordered" evidence="1">
    <location>
        <begin position="705"/>
        <end position="730"/>
    </location>
</feature>
<feature type="compositionally biased region" description="Basic and acidic residues" evidence="1">
    <location>
        <begin position="525"/>
        <end position="538"/>
    </location>
</feature>
<proteinExistence type="predicted"/>